<dbReference type="Gene3D" id="2.20.28.30">
    <property type="entry name" value="RNA polymerase ii, chain L"/>
    <property type="match status" value="1"/>
</dbReference>
<feature type="domain" description="Protein kinase" evidence="11">
    <location>
        <begin position="77"/>
        <end position="370"/>
    </location>
</feature>
<keyword evidence="6 9" id="KW-0547">Nucleotide-binding</keyword>
<reference evidence="13" key="1">
    <citation type="submission" date="2021-02" db="EMBL/GenBank/DDBJ databases">
        <authorList>
            <person name="Nowell W R."/>
        </authorList>
    </citation>
    <scope>NUCLEOTIDE SEQUENCE</scope>
</reference>
<dbReference type="EMBL" id="CAJOBA010000605">
    <property type="protein sequence ID" value="CAF3544536.1"/>
    <property type="molecule type" value="Genomic_DNA"/>
</dbReference>
<dbReference type="FunFam" id="3.30.200.20:FF:000028">
    <property type="entry name" value="Mitogen-activated protein kinase"/>
    <property type="match status" value="1"/>
</dbReference>
<dbReference type="FunFam" id="1.10.510.10:FF:000624">
    <property type="entry name" value="Mitogen-activated protein kinase"/>
    <property type="match status" value="1"/>
</dbReference>
<proteinExistence type="predicted"/>
<evidence type="ECO:0000313" key="12">
    <source>
        <dbReference type="EMBL" id="CAF0764526.1"/>
    </source>
</evidence>
<dbReference type="InterPro" id="IPR000719">
    <property type="entry name" value="Prot_kinase_dom"/>
</dbReference>
<dbReference type="CDD" id="cd07834">
    <property type="entry name" value="STKc_MAPK"/>
    <property type="match status" value="1"/>
</dbReference>
<evidence type="ECO:0000256" key="9">
    <source>
        <dbReference type="PROSITE-ProRule" id="PRU10141"/>
    </source>
</evidence>
<comment type="caution">
    <text evidence="13">The sequence shown here is derived from an EMBL/GenBank/DDBJ whole genome shotgun (WGS) entry which is preliminary data.</text>
</comment>
<keyword evidence="8 9" id="KW-0067">ATP-binding</keyword>
<feature type="binding site" evidence="9">
    <location>
        <position position="107"/>
    </location>
    <ligand>
        <name>ATP</name>
        <dbReference type="ChEBI" id="CHEBI:30616"/>
    </ligand>
</feature>
<organism evidence="13 14">
    <name type="scientific">Didymodactylos carnosus</name>
    <dbReference type="NCBI Taxonomy" id="1234261"/>
    <lineage>
        <taxon>Eukaryota</taxon>
        <taxon>Metazoa</taxon>
        <taxon>Spiralia</taxon>
        <taxon>Gnathifera</taxon>
        <taxon>Rotifera</taxon>
        <taxon>Eurotatoria</taxon>
        <taxon>Bdelloidea</taxon>
        <taxon>Philodinida</taxon>
        <taxon>Philodinidae</taxon>
        <taxon>Didymodactylos</taxon>
    </lineage>
</organism>
<evidence type="ECO:0000256" key="10">
    <source>
        <dbReference type="SAM" id="MobiDB-lite"/>
    </source>
</evidence>
<dbReference type="Gene3D" id="1.10.510.10">
    <property type="entry name" value="Transferase(Phosphotransferase) domain 1"/>
    <property type="match status" value="1"/>
</dbReference>
<dbReference type="Proteomes" id="UP000677228">
    <property type="component" value="Unassembled WGS sequence"/>
</dbReference>
<dbReference type="SMART" id="SM00220">
    <property type="entry name" value="S_TKc"/>
    <property type="match status" value="1"/>
</dbReference>
<name>A0A8S2GVI3_9BILA</name>
<gene>
    <name evidence="12" type="ORF">OVA965_LOCUS2737</name>
    <name evidence="13" type="ORF">TMI583_LOCUS2736</name>
</gene>
<dbReference type="PANTHER" id="PTHR24055">
    <property type="entry name" value="MITOGEN-ACTIVATED PROTEIN KINASE"/>
    <property type="match status" value="1"/>
</dbReference>
<dbReference type="InterPro" id="IPR050117">
    <property type="entry name" value="MAPK"/>
</dbReference>
<evidence type="ECO:0000256" key="2">
    <source>
        <dbReference type="ARBA" id="ARBA00012411"/>
    </source>
</evidence>
<keyword evidence="5" id="KW-0808">Transferase</keyword>
<evidence type="ECO:0000313" key="13">
    <source>
        <dbReference type="EMBL" id="CAF3544536.1"/>
    </source>
</evidence>
<dbReference type="GO" id="GO:0004707">
    <property type="term" value="F:MAP kinase activity"/>
    <property type="evidence" value="ECO:0007669"/>
    <property type="project" value="UniProtKB-EC"/>
</dbReference>
<feature type="region of interest" description="Disordered" evidence="10">
    <location>
        <begin position="1"/>
        <end position="21"/>
    </location>
</feature>
<dbReference type="PROSITE" id="PS50011">
    <property type="entry name" value="PROTEIN_KINASE_DOM"/>
    <property type="match status" value="1"/>
</dbReference>
<evidence type="ECO:0000313" key="14">
    <source>
        <dbReference type="Proteomes" id="UP000682733"/>
    </source>
</evidence>
<evidence type="ECO:0000256" key="3">
    <source>
        <dbReference type="ARBA" id="ARBA00022527"/>
    </source>
</evidence>
<sequence length="423" mass="47776">MDKTPSDSSTPGPASASTASTTSQKGMTYVCGECHKENELRSTDVIRYYNIISKTMSSNEYYAVELGAVTFNIPTRYQDLKLIGTGAYGAVAFARDTIINREVAIKKMLKPFQSDIHAKRTYRELKLLIHLNHEDASVVQLFNVFSSDESLDKFKTLYFVLNYVTYDLNKLIKRKQPFSELQIQTLVYAMLRGVKFIHSSGVIHRDLKPSNIGVDPDLNLSILDFGLARVVTPVGGILTDYVATRWWRAPEIICSAETYTSKSDVWSIGCIMAELVMLKPIFPGRDQSDQLTKILGIVGTPTENKLDEICDTHSATFVKKNIGQKSKQDFQEYFGNRGLSREGITFLDSLLQFDPRDRPSVDDALNSPYLTMWHDEEDEPIATPLHDEHQDATHTVTEWKSIIWNLMVGFTVPGWVTVSMEED</sequence>
<comment type="cofactor">
    <cofactor evidence="1">
        <name>Mg(2+)</name>
        <dbReference type="ChEBI" id="CHEBI:18420"/>
    </cofactor>
</comment>
<keyword evidence="3" id="KW-0723">Serine/threonine-protein kinase</keyword>
<evidence type="ECO:0000256" key="1">
    <source>
        <dbReference type="ARBA" id="ARBA00001946"/>
    </source>
</evidence>
<dbReference type="InterPro" id="IPR017441">
    <property type="entry name" value="Protein_kinase_ATP_BS"/>
</dbReference>
<evidence type="ECO:0000256" key="4">
    <source>
        <dbReference type="ARBA" id="ARBA00022553"/>
    </source>
</evidence>
<protein>
    <recommendedName>
        <fullName evidence="2">mitogen-activated protein kinase</fullName>
        <ecNumber evidence="2">2.7.11.24</ecNumber>
    </recommendedName>
</protein>
<dbReference type="Gene3D" id="3.30.200.20">
    <property type="entry name" value="Phosphorylase Kinase, domain 1"/>
    <property type="match status" value="1"/>
</dbReference>
<evidence type="ECO:0000256" key="5">
    <source>
        <dbReference type="ARBA" id="ARBA00022679"/>
    </source>
</evidence>
<evidence type="ECO:0000259" key="11">
    <source>
        <dbReference type="PROSITE" id="PS50011"/>
    </source>
</evidence>
<keyword evidence="7" id="KW-0418">Kinase</keyword>
<evidence type="ECO:0000256" key="7">
    <source>
        <dbReference type="ARBA" id="ARBA00022777"/>
    </source>
</evidence>
<dbReference type="EMBL" id="CAJNOK010000605">
    <property type="protein sequence ID" value="CAF0764526.1"/>
    <property type="molecule type" value="Genomic_DNA"/>
</dbReference>
<dbReference type="Proteomes" id="UP000682733">
    <property type="component" value="Unassembled WGS sequence"/>
</dbReference>
<dbReference type="GO" id="GO:0005524">
    <property type="term" value="F:ATP binding"/>
    <property type="evidence" value="ECO:0007669"/>
    <property type="project" value="UniProtKB-UniRule"/>
</dbReference>
<dbReference type="PROSITE" id="PS00107">
    <property type="entry name" value="PROTEIN_KINASE_ATP"/>
    <property type="match status" value="1"/>
</dbReference>
<keyword evidence="4" id="KW-0597">Phosphoprotein</keyword>
<evidence type="ECO:0000256" key="6">
    <source>
        <dbReference type="ARBA" id="ARBA00022741"/>
    </source>
</evidence>
<dbReference type="Pfam" id="PF00069">
    <property type="entry name" value="Pkinase"/>
    <property type="match status" value="1"/>
</dbReference>
<dbReference type="SUPFAM" id="SSF56112">
    <property type="entry name" value="Protein kinase-like (PK-like)"/>
    <property type="match status" value="1"/>
</dbReference>
<accession>A0A8S2GVI3</accession>
<dbReference type="EC" id="2.7.11.24" evidence="2"/>
<dbReference type="InterPro" id="IPR011009">
    <property type="entry name" value="Kinase-like_dom_sf"/>
</dbReference>
<evidence type="ECO:0000256" key="8">
    <source>
        <dbReference type="ARBA" id="ARBA00022840"/>
    </source>
</evidence>
<dbReference type="AlphaFoldDB" id="A0A8S2GVI3"/>